<dbReference type="PANTHER" id="PTHR13500">
    <property type="entry name" value="NUCLEOLAR PRERIBOSOMAL-ASSOCIATED PROTEIN 1"/>
    <property type="match status" value="1"/>
</dbReference>
<dbReference type="InterPro" id="IPR039844">
    <property type="entry name" value="URB1"/>
</dbReference>
<accession>A0A0P1AKP1</accession>
<name>A0A0P1AKP1_PLAHL</name>
<dbReference type="EMBL" id="CCYD01000553">
    <property type="protein sequence ID" value="CEG41606.1"/>
    <property type="molecule type" value="Genomic_DNA"/>
</dbReference>
<sequence length="1224" mass="137011">MAALREFLLAAERTHQPLDDALLSFSRALLLSPPTETNDASQFTAENASSLSLQFLAIHSQCELLLRVWPDQHGVGTRWERRESFAEFLHLVTHLLKTQQRQDATQADALALRVVREKTSQLEKLLTWSDKPLIEFRALELLAAVAKVSGATARELVRLFNFQCPAFVKLATRRWKKPEVMEDGKIVEASFQLRAAYVDLVLALTACPDTSVFRFATKEGGLTSTLFKSLDGDSVTMLTTIFDQLGNLVLHNKNVEHKSKLVVYNATCIHQLIALLHGVDDESIRDAALRVLNALFFDHSTLYSVPQKHALRLFWAKKVSHLQREDDITSEQVYALKVIRNAIGTIGLNELLRSTQAQNLVLRILARYPGFLAEYVSALSLQLEPKPVFRWFCVASLFQRLLSCSLKAVRIGMPTHTSSDVSWCSAESVASRLIAPGNYRKELSRCIQYNNHLVIYSSLGIIEAILKRYERLASTLVSLNLASQVQLELRNLLPSPEALVSLLLKFCASQDRRSALIYVRALAVFRLYLTSLPQTTKEVKVDLTKILKSHYLDIHNSAQPLHSFIVTEMLRLLLAVDIARLRFLVTSMDTNAHFKLRQILLLFAMASCENTQSICEKVLQRTLLAIEIFGHDTNDVHGRAGEEVTVWLESLRQSRSKSCAMFMEELVRAVLANILSYVARGRLVITEDSSSLSPVTVALVHFLDSRGGKGEHSKLFAYRGDPCIVAFGVRILLALMPTSQYPHQFISLIVCNDAERLQEKTKESLSDAPNGKKQNQCVESEMASCQEDAYVWLWKYCKTLISDQQVDKNAISKEYGQAVSSKWQRYSDSSAFTVAVSAVPPTEFISSWDQLVRDCMTTDCSFTPLIHYLYAHPGIDLMSFLRKQTGSAAAQAFTKVVPVFLVLQHVLLNIADKDAKDQNAAIATVMSMVRQRLNHQQLAASDAAQMCEQLLWFFATSGSVVSDTCHQLCELLLQLMIFALALNVPLTVWKRILFKLQAVVTSTMDGALRRQLAAVQLVALRIYSSRMPNTDMSVLCDLRLLFQRAGVPLIAILASHVPMSVQIQVLDDVLHEFGAMTSYSPHVVIIARVIASLNCNKESGSLLKHRRAKILASKLWLLLTSQSEKNWHLSFFTTGFTALRQFGGVHASTAVESIENALVPLVIQNASTVSSGTKILQAMFAAIQSDNDAASLPVVFENHLLERLQKEEEDHINLETRIDRCSTK</sequence>
<dbReference type="PANTHER" id="PTHR13500:SF0">
    <property type="entry name" value="NUCLEOLAR PRE-RIBOSOMAL-ASSOCIATED PROTEIN 1"/>
    <property type="match status" value="1"/>
</dbReference>
<evidence type="ECO:0000313" key="4">
    <source>
        <dbReference type="Proteomes" id="UP000054928"/>
    </source>
</evidence>
<dbReference type="Gene3D" id="1.25.10.10">
    <property type="entry name" value="Leucine-rich Repeat Variant"/>
    <property type="match status" value="1"/>
</dbReference>
<dbReference type="InterPro" id="IPR011989">
    <property type="entry name" value="ARM-like"/>
</dbReference>
<dbReference type="GO" id="GO:0000466">
    <property type="term" value="P:maturation of 5.8S rRNA from tricistronic rRNA transcript (SSU-rRNA, 5.8S rRNA, LSU-rRNA)"/>
    <property type="evidence" value="ECO:0007669"/>
    <property type="project" value="TreeGrafter"/>
</dbReference>
<keyword evidence="1" id="KW-0175">Coiled coil</keyword>
<proteinExistence type="predicted"/>
<dbReference type="STRING" id="4781.A0A0P1AKP1"/>
<dbReference type="RefSeq" id="XP_024577975.1">
    <property type="nucleotide sequence ID" value="XM_024727394.1"/>
</dbReference>
<dbReference type="InterPro" id="IPR021714">
    <property type="entry name" value="URB1_N"/>
</dbReference>
<keyword evidence="4" id="KW-1185">Reference proteome</keyword>
<protein>
    <submittedName>
        <fullName evidence="3">Nucleolar pre-ribosomal-associated protein 1, N-terminal</fullName>
    </submittedName>
</protein>
<reference evidence="4" key="1">
    <citation type="submission" date="2014-09" db="EMBL/GenBank/DDBJ databases">
        <authorList>
            <person name="Sharma Rahul"/>
            <person name="Thines Marco"/>
        </authorList>
    </citation>
    <scope>NUCLEOTIDE SEQUENCE [LARGE SCALE GENOMIC DNA]</scope>
</reference>
<dbReference type="Pfam" id="PF11707">
    <property type="entry name" value="Npa1"/>
    <property type="match status" value="1"/>
</dbReference>
<feature type="domain" description="URB1 N-terminal" evidence="2">
    <location>
        <begin position="84"/>
        <end position="393"/>
    </location>
</feature>
<feature type="coiled-coil region" evidence="1">
    <location>
        <begin position="1197"/>
        <end position="1224"/>
    </location>
</feature>
<evidence type="ECO:0000256" key="1">
    <source>
        <dbReference type="SAM" id="Coils"/>
    </source>
</evidence>
<dbReference type="GO" id="GO:0000463">
    <property type="term" value="P:maturation of LSU-rRNA from tricistronic rRNA transcript (SSU-rRNA, 5.8S rRNA, LSU-rRNA)"/>
    <property type="evidence" value="ECO:0007669"/>
    <property type="project" value="TreeGrafter"/>
</dbReference>
<evidence type="ECO:0000313" key="3">
    <source>
        <dbReference type="EMBL" id="CEG41606.1"/>
    </source>
</evidence>
<dbReference type="GeneID" id="36406995"/>
<dbReference type="GO" id="GO:0005730">
    <property type="term" value="C:nucleolus"/>
    <property type="evidence" value="ECO:0007669"/>
    <property type="project" value="TreeGrafter"/>
</dbReference>
<dbReference type="InterPro" id="IPR016024">
    <property type="entry name" value="ARM-type_fold"/>
</dbReference>
<dbReference type="AlphaFoldDB" id="A0A0P1AKP1"/>
<organism evidence="3 4">
    <name type="scientific">Plasmopara halstedii</name>
    <name type="common">Downy mildew of sunflower</name>
    <dbReference type="NCBI Taxonomy" id="4781"/>
    <lineage>
        <taxon>Eukaryota</taxon>
        <taxon>Sar</taxon>
        <taxon>Stramenopiles</taxon>
        <taxon>Oomycota</taxon>
        <taxon>Peronosporomycetes</taxon>
        <taxon>Peronosporales</taxon>
        <taxon>Peronosporaceae</taxon>
        <taxon>Plasmopara</taxon>
    </lineage>
</organism>
<dbReference type="Proteomes" id="UP000054928">
    <property type="component" value="Unassembled WGS sequence"/>
</dbReference>
<dbReference type="OrthoDB" id="72892at2759"/>
<evidence type="ECO:0000259" key="2">
    <source>
        <dbReference type="Pfam" id="PF11707"/>
    </source>
</evidence>
<dbReference type="SUPFAM" id="SSF48371">
    <property type="entry name" value="ARM repeat"/>
    <property type="match status" value="1"/>
</dbReference>